<evidence type="ECO:0000313" key="3">
    <source>
        <dbReference type="Proteomes" id="UP001501444"/>
    </source>
</evidence>
<gene>
    <name evidence="2" type="ORF">GCM10010170_029970</name>
</gene>
<evidence type="ECO:0000313" key="2">
    <source>
        <dbReference type="EMBL" id="GAA2344426.1"/>
    </source>
</evidence>
<dbReference type="EMBL" id="BAAARV010000024">
    <property type="protein sequence ID" value="GAA2344426.1"/>
    <property type="molecule type" value="Genomic_DNA"/>
</dbReference>
<dbReference type="RefSeq" id="WP_344612967.1">
    <property type="nucleotide sequence ID" value="NZ_BAAARV010000024.1"/>
</dbReference>
<proteinExistence type="predicted"/>
<keyword evidence="1" id="KW-0472">Membrane</keyword>
<protein>
    <recommendedName>
        <fullName evidence="4">Type VII secretion protein EccE</fullName>
    </recommendedName>
</protein>
<feature type="transmembrane region" description="Helical" evidence="1">
    <location>
        <begin position="12"/>
        <end position="30"/>
    </location>
</feature>
<keyword evidence="1" id="KW-0812">Transmembrane</keyword>
<keyword evidence="1" id="KW-1133">Transmembrane helix</keyword>
<evidence type="ECO:0000256" key="1">
    <source>
        <dbReference type="SAM" id="Phobius"/>
    </source>
</evidence>
<comment type="caution">
    <text evidence="2">The sequence shown here is derived from an EMBL/GenBank/DDBJ whole genome shotgun (WGS) entry which is preliminary data.</text>
</comment>
<name>A0ABP5T5K7_9ACTN</name>
<evidence type="ECO:0008006" key="4">
    <source>
        <dbReference type="Google" id="ProtNLM"/>
    </source>
</evidence>
<keyword evidence="3" id="KW-1185">Reference proteome</keyword>
<accession>A0ABP5T5K7</accession>
<organism evidence="2 3">
    <name type="scientific">Dactylosporangium salmoneum</name>
    <dbReference type="NCBI Taxonomy" id="53361"/>
    <lineage>
        <taxon>Bacteria</taxon>
        <taxon>Bacillati</taxon>
        <taxon>Actinomycetota</taxon>
        <taxon>Actinomycetes</taxon>
        <taxon>Micromonosporales</taxon>
        <taxon>Micromonosporaceae</taxon>
        <taxon>Dactylosporangium</taxon>
    </lineage>
</organism>
<dbReference type="Proteomes" id="UP001501444">
    <property type="component" value="Unassembled WGS sequence"/>
</dbReference>
<sequence length="358" mass="37023">MIDLLNRQRGPISLLIGGLGLLILALVLAARAARRAGGWRVVLRRARHEIALTAAASVRPLRLFLLYRKSLRRLTQALGDPSTGETARRALLAAGHGAAQPYAVLVGPSAAGVLVAARDPGAAPPPFTADKADPRLWWADPADLPQPVDGDPALVALGVDGKRGRDLVVYLDLHTGPPLTAGTGDPRTARALIQAVAAQLDLALPAGSVLVTAGVHPRFPGSSAHPGGAAFVVCPEPVDDPGRARVLAIGGARGHARLLACSKGGLVRIAGVPIDIETSALPKAVARRAAEAPVPAVVDKGDDDLDPEAEVVTGVSAREPKALQEATRVPAVDEFDEFDEPVFDDAAVGRPSLGREPS</sequence>
<reference evidence="3" key="1">
    <citation type="journal article" date="2019" name="Int. J. Syst. Evol. Microbiol.">
        <title>The Global Catalogue of Microorganisms (GCM) 10K type strain sequencing project: providing services to taxonomists for standard genome sequencing and annotation.</title>
        <authorList>
            <consortium name="The Broad Institute Genomics Platform"/>
            <consortium name="The Broad Institute Genome Sequencing Center for Infectious Disease"/>
            <person name="Wu L."/>
            <person name="Ma J."/>
        </authorList>
    </citation>
    <scope>NUCLEOTIDE SEQUENCE [LARGE SCALE GENOMIC DNA]</scope>
    <source>
        <strain evidence="3">JCM 3272</strain>
    </source>
</reference>